<proteinExistence type="predicted"/>
<sequence length="278" mass="29424">MHVTPHNPSPLDTAHASEPPPQEGSNRERPPPPTSLNTSSNELVRRGNSIELSLRDAVSIHNTSTATRVALRADLLAVTQRQFASFKNGENDAAVEVLAQQRADRLLERGENPHELESLFTFADLAIDLPANALKGFANGAPFAMANLIAKFLPAMAPAKQGALSGAITILLVHFGSNINSKATDTPSWGKTRESLEPTLAEGDRRDQMTAIDVFKKIGTTFQLFPVSFAASGAINSGLAQANLDAGIKAQFAIGPATAMVGSAVVDSAGHFVELSPR</sequence>
<dbReference type="RefSeq" id="WP_130356989.1">
    <property type="nucleotide sequence ID" value="NZ_SGXC01000001.1"/>
</dbReference>
<dbReference type="Proteomes" id="UP000292445">
    <property type="component" value="Unassembled WGS sequence"/>
</dbReference>
<reference evidence="2 3" key="1">
    <citation type="submission" date="2019-02" db="EMBL/GenBank/DDBJ databases">
        <title>Genomic Encyclopedia of Type Strains, Phase IV (KMG-IV): sequencing the most valuable type-strain genomes for metagenomic binning, comparative biology and taxonomic classification.</title>
        <authorList>
            <person name="Goeker M."/>
        </authorList>
    </citation>
    <scope>NUCLEOTIDE SEQUENCE [LARGE SCALE GENOMIC DNA]</scope>
    <source>
        <strain evidence="2 3">K24</strain>
    </source>
</reference>
<gene>
    <name evidence="2" type="ORF">EV675_1867</name>
</gene>
<dbReference type="OrthoDB" id="9892374at2"/>
<comment type="caution">
    <text evidence="2">The sequence shown here is derived from an EMBL/GenBank/DDBJ whole genome shotgun (WGS) entry which is preliminary data.</text>
</comment>
<dbReference type="AlphaFoldDB" id="A0A4V2F3Z6"/>
<dbReference type="EMBL" id="SGXC01000001">
    <property type="protein sequence ID" value="RZS85837.1"/>
    <property type="molecule type" value="Genomic_DNA"/>
</dbReference>
<evidence type="ECO:0000313" key="3">
    <source>
        <dbReference type="Proteomes" id="UP000292445"/>
    </source>
</evidence>
<organism evidence="2 3">
    <name type="scientific">Pigmentiphaga kullae</name>
    <dbReference type="NCBI Taxonomy" id="151784"/>
    <lineage>
        <taxon>Bacteria</taxon>
        <taxon>Pseudomonadati</taxon>
        <taxon>Pseudomonadota</taxon>
        <taxon>Betaproteobacteria</taxon>
        <taxon>Burkholderiales</taxon>
        <taxon>Alcaligenaceae</taxon>
        <taxon>Pigmentiphaga</taxon>
    </lineage>
</organism>
<evidence type="ECO:0000313" key="2">
    <source>
        <dbReference type="EMBL" id="RZS85837.1"/>
    </source>
</evidence>
<feature type="region of interest" description="Disordered" evidence="1">
    <location>
        <begin position="1"/>
        <end position="44"/>
    </location>
</feature>
<accession>A0A4V2F3Z6</accession>
<keyword evidence="3" id="KW-1185">Reference proteome</keyword>
<evidence type="ECO:0000256" key="1">
    <source>
        <dbReference type="SAM" id="MobiDB-lite"/>
    </source>
</evidence>
<name>A0A4V2F3Z6_9BURK</name>
<protein>
    <submittedName>
        <fullName evidence="2">Uncharacterized protein</fullName>
    </submittedName>
</protein>